<dbReference type="InterPro" id="IPR020103">
    <property type="entry name" value="PsdUridine_synth_cat_dom_sf"/>
</dbReference>
<comment type="function">
    <text evidence="5">Responsible for synthesis of pseudouridine from uracil-55 in the psi GC loop of transfer RNAs.</text>
</comment>
<dbReference type="Pfam" id="PF01509">
    <property type="entry name" value="TruB_N"/>
    <property type="match status" value="1"/>
</dbReference>
<evidence type="ECO:0000313" key="8">
    <source>
        <dbReference type="EMBL" id="TDO27086.1"/>
    </source>
</evidence>
<dbReference type="HAMAP" id="MF_01080">
    <property type="entry name" value="TruB_bact"/>
    <property type="match status" value="1"/>
</dbReference>
<dbReference type="SUPFAM" id="SSF55120">
    <property type="entry name" value="Pseudouridine synthase"/>
    <property type="match status" value="1"/>
</dbReference>
<feature type="active site" description="Nucleophile" evidence="5">
    <location>
        <position position="52"/>
    </location>
</feature>
<comment type="similarity">
    <text evidence="2 5">Belongs to the pseudouridine synthase TruB family. Type 1 subfamily.</text>
</comment>
<accession>A0A4R6IYQ0</accession>
<dbReference type="InterPro" id="IPR002501">
    <property type="entry name" value="PsdUridine_synth_N"/>
</dbReference>
<dbReference type="Proteomes" id="UP000295741">
    <property type="component" value="Unassembled WGS sequence"/>
</dbReference>
<dbReference type="GO" id="GO:1990481">
    <property type="term" value="P:mRNA pseudouridine synthesis"/>
    <property type="evidence" value="ECO:0007669"/>
    <property type="project" value="TreeGrafter"/>
</dbReference>
<evidence type="ECO:0000313" key="9">
    <source>
        <dbReference type="Proteomes" id="UP000295741"/>
    </source>
</evidence>
<gene>
    <name evidence="5" type="primary">truB</name>
    <name evidence="8" type="ORF">BC659_2404</name>
</gene>
<evidence type="ECO:0000259" key="6">
    <source>
        <dbReference type="Pfam" id="PF01509"/>
    </source>
</evidence>
<dbReference type="NCBIfam" id="TIGR00431">
    <property type="entry name" value="TruB"/>
    <property type="match status" value="1"/>
</dbReference>
<evidence type="ECO:0000259" key="7">
    <source>
        <dbReference type="Pfam" id="PF16198"/>
    </source>
</evidence>
<name>A0A4R6IYQ0_9BACT</name>
<evidence type="ECO:0000256" key="3">
    <source>
        <dbReference type="ARBA" id="ARBA00022694"/>
    </source>
</evidence>
<sequence length="238" mass="26228">MKQKEIHPALQPYLDGKVILLDKPIDWTSFDVVKKVRILTRISKVGHAGTLDPLATGLLIVCTGKFTKKINEYMGMEKEYTGTFTLGATTPTYDLESAPENICDYAHLTPEQVHAAAQNFIGPIMQIPPAHSAIKKDGKPVYLAARKGLEVKLEPRPVTIHSFVIEKIEMPVVYFRVVCSTGTYIRSLANDFGASLGVGGYMSSLRRTRIGNFEVADADDLITFEKRIEALKGSVSEG</sequence>
<dbReference type="InterPro" id="IPR014780">
    <property type="entry name" value="tRNA_psdUridine_synth_TruB"/>
</dbReference>
<dbReference type="AlphaFoldDB" id="A0A4R6IYQ0"/>
<dbReference type="GO" id="GO:0003723">
    <property type="term" value="F:RNA binding"/>
    <property type="evidence" value="ECO:0007669"/>
    <property type="project" value="InterPro"/>
</dbReference>
<dbReference type="InterPro" id="IPR032819">
    <property type="entry name" value="TruB_C"/>
</dbReference>
<dbReference type="CDD" id="cd02573">
    <property type="entry name" value="PseudoU_synth_EcTruB"/>
    <property type="match status" value="1"/>
</dbReference>
<keyword evidence="9" id="KW-1185">Reference proteome</keyword>
<protein>
    <recommendedName>
        <fullName evidence="5">tRNA pseudouridine synthase B</fullName>
        <ecNumber evidence="5">5.4.99.25</ecNumber>
    </recommendedName>
    <alternativeName>
        <fullName evidence="5">tRNA pseudouridine(55) synthase</fullName>
        <shortName evidence="5">Psi55 synthase</shortName>
    </alternativeName>
    <alternativeName>
        <fullName evidence="5">tRNA pseudouridylate synthase</fullName>
    </alternativeName>
    <alternativeName>
        <fullName evidence="5">tRNA-uridine isomerase</fullName>
    </alternativeName>
</protein>
<dbReference type="Gene3D" id="3.30.2350.10">
    <property type="entry name" value="Pseudouridine synthase"/>
    <property type="match status" value="1"/>
</dbReference>
<feature type="domain" description="Pseudouridine synthase II N-terminal" evidence="6">
    <location>
        <begin position="39"/>
        <end position="185"/>
    </location>
</feature>
<dbReference type="Pfam" id="PF16198">
    <property type="entry name" value="TruB_C_2"/>
    <property type="match status" value="1"/>
</dbReference>
<dbReference type="GO" id="GO:0160148">
    <property type="term" value="F:tRNA pseudouridine(55) synthase activity"/>
    <property type="evidence" value="ECO:0007669"/>
    <property type="project" value="UniProtKB-EC"/>
</dbReference>
<feature type="domain" description="tRNA pseudouridylate synthase B C-terminal" evidence="7">
    <location>
        <begin position="186"/>
        <end position="226"/>
    </location>
</feature>
<keyword evidence="3 5" id="KW-0819">tRNA processing</keyword>
<evidence type="ECO:0000256" key="1">
    <source>
        <dbReference type="ARBA" id="ARBA00000385"/>
    </source>
</evidence>
<evidence type="ECO:0000256" key="4">
    <source>
        <dbReference type="ARBA" id="ARBA00023235"/>
    </source>
</evidence>
<reference evidence="8 9" key="1">
    <citation type="submission" date="2019-03" db="EMBL/GenBank/DDBJ databases">
        <title>Genomic Encyclopedia of Archaeal and Bacterial Type Strains, Phase II (KMG-II): from individual species to whole genera.</title>
        <authorList>
            <person name="Goeker M."/>
        </authorList>
    </citation>
    <scope>NUCLEOTIDE SEQUENCE [LARGE SCALE GENOMIC DNA]</scope>
    <source>
        <strain evidence="8 9">DSM 28323</strain>
    </source>
</reference>
<keyword evidence="4 5" id="KW-0413">Isomerase</keyword>
<organism evidence="8 9">
    <name type="scientific">Sediminibacterium goheungense</name>
    <dbReference type="NCBI Taxonomy" id="1086393"/>
    <lineage>
        <taxon>Bacteria</taxon>
        <taxon>Pseudomonadati</taxon>
        <taxon>Bacteroidota</taxon>
        <taxon>Chitinophagia</taxon>
        <taxon>Chitinophagales</taxon>
        <taxon>Chitinophagaceae</taxon>
        <taxon>Sediminibacterium</taxon>
    </lineage>
</organism>
<dbReference type="EMBL" id="SNWP01000011">
    <property type="protein sequence ID" value="TDO27086.1"/>
    <property type="molecule type" value="Genomic_DNA"/>
</dbReference>
<dbReference type="RefSeq" id="WP_133474951.1">
    <property type="nucleotide sequence ID" value="NZ_SNWP01000011.1"/>
</dbReference>
<proteinExistence type="inferred from homology"/>
<evidence type="ECO:0000256" key="2">
    <source>
        <dbReference type="ARBA" id="ARBA00005642"/>
    </source>
</evidence>
<comment type="catalytic activity">
    <reaction evidence="1 5">
        <text>uridine(55) in tRNA = pseudouridine(55) in tRNA</text>
        <dbReference type="Rhea" id="RHEA:42532"/>
        <dbReference type="Rhea" id="RHEA-COMP:10101"/>
        <dbReference type="Rhea" id="RHEA-COMP:10102"/>
        <dbReference type="ChEBI" id="CHEBI:65314"/>
        <dbReference type="ChEBI" id="CHEBI:65315"/>
        <dbReference type="EC" id="5.4.99.25"/>
    </reaction>
</comment>
<dbReference type="PANTHER" id="PTHR13767:SF2">
    <property type="entry name" value="PSEUDOURIDYLATE SYNTHASE TRUB1"/>
    <property type="match status" value="1"/>
</dbReference>
<evidence type="ECO:0000256" key="5">
    <source>
        <dbReference type="HAMAP-Rule" id="MF_01080"/>
    </source>
</evidence>
<dbReference type="OrthoDB" id="9802309at2"/>
<dbReference type="GO" id="GO:0031119">
    <property type="term" value="P:tRNA pseudouridine synthesis"/>
    <property type="evidence" value="ECO:0007669"/>
    <property type="project" value="UniProtKB-UniRule"/>
</dbReference>
<dbReference type="EC" id="5.4.99.25" evidence="5"/>
<dbReference type="PANTHER" id="PTHR13767">
    <property type="entry name" value="TRNA-PSEUDOURIDINE SYNTHASE"/>
    <property type="match status" value="1"/>
</dbReference>
<comment type="caution">
    <text evidence="8">The sequence shown here is derived from an EMBL/GenBank/DDBJ whole genome shotgun (WGS) entry which is preliminary data.</text>
</comment>